<dbReference type="EMBL" id="AAZO01007453">
    <property type="status" value="NOT_ANNOTATED_CDS"/>
    <property type="molecule type" value="Genomic_DNA"/>
</dbReference>
<dbReference type="EnsemblMetazoa" id="PHUM610320-RA">
    <property type="protein sequence ID" value="PHUM610320-PA"/>
    <property type="gene ID" value="PHUM610320"/>
</dbReference>
<dbReference type="GeneID" id="8239696"/>
<feature type="region of interest" description="Disordered" evidence="1">
    <location>
        <begin position="74"/>
        <end position="109"/>
    </location>
</feature>
<accession>E0W3U5</accession>
<sequence length="282" mass="32096">MIKETKNNIKDVEKKNVDWNRKRFKMKWLATNDCKNRNEKLKLREGSENDVAGSSLTCTTVESGRASLTSRSTDRFAPKINNNNNNNSGDETKNDLITNKKKKKKKNDANGVVAVDGNEENDVVVDFFHNKNNRSRNDCDSINKYKMNDGVKTLMTTTSEKEIVYENIKTDSRTKMLTNKKTSSDSCKTFNKNRNEINKKQNHEHLLSRRFLECNLKFGGKFGNFAQPETSTWNFNSVYGGDNVYDNYNDGFSYLESKYAYTVSGIPGNLAQSSAAAAFFAR</sequence>
<proteinExistence type="predicted"/>
<dbReference type="AlphaFoldDB" id="E0W3U5"/>
<reference evidence="2" key="1">
    <citation type="submission" date="2007-04" db="EMBL/GenBank/DDBJ databases">
        <title>Annotation of Pediculus humanus corporis strain USDA.</title>
        <authorList>
            <person name="Kirkness E."/>
            <person name="Hannick L."/>
            <person name="Hass B."/>
            <person name="Bruggner R."/>
            <person name="Lawson D."/>
            <person name="Bidwell S."/>
            <person name="Joardar V."/>
            <person name="Caler E."/>
            <person name="Walenz B."/>
            <person name="Inman J."/>
            <person name="Schobel S."/>
            <person name="Galinsky K."/>
            <person name="Amedeo P."/>
            <person name="Strausberg R."/>
        </authorList>
    </citation>
    <scope>NUCLEOTIDE SEQUENCE</scope>
    <source>
        <strain evidence="2">USDA</strain>
    </source>
</reference>
<evidence type="ECO:0000256" key="1">
    <source>
        <dbReference type="SAM" id="MobiDB-lite"/>
    </source>
</evidence>
<dbReference type="VEuPathDB" id="VectorBase:PHUM610320"/>
<dbReference type="CTD" id="8239696"/>
<gene>
    <name evidence="3" type="primary">8239696</name>
    <name evidence="2" type="ORF">Phum_PHUM610320</name>
</gene>
<dbReference type="InParanoid" id="E0W3U5"/>
<reference evidence="3" key="3">
    <citation type="submission" date="2020-05" db="UniProtKB">
        <authorList>
            <consortium name="EnsemblMetazoa"/>
        </authorList>
    </citation>
    <scope>IDENTIFICATION</scope>
    <source>
        <strain evidence="3">USDA</strain>
    </source>
</reference>
<keyword evidence="4" id="KW-1185">Reference proteome</keyword>
<evidence type="ECO:0000313" key="4">
    <source>
        <dbReference type="Proteomes" id="UP000009046"/>
    </source>
</evidence>
<dbReference type="RefSeq" id="XP_002433039.1">
    <property type="nucleotide sequence ID" value="XM_002432994.1"/>
</dbReference>
<dbReference type="KEGG" id="phu:Phum_PHUM610320"/>
<dbReference type="HOGENOM" id="CLU_987990_0_0_1"/>
<dbReference type="Proteomes" id="UP000009046">
    <property type="component" value="Unassembled WGS sequence"/>
</dbReference>
<evidence type="ECO:0000313" key="3">
    <source>
        <dbReference type="EnsemblMetazoa" id="PHUM610320-PA"/>
    </source>
</evidence>
<dbReference type="EMBL" id="DS235883">
    <property type="protein sequence ID" value="EEB20301.1"/>
    <property type="molecule type" value="Genomic_DNA"/>
</dbReference>
<evidence type="ECO:0000313" key="2">
    <source>
        <dbReference type="EMBL" id="EEB20301.1"/>
    </source>
</evidence>
<organism>
    <name type="scientific">Pediculus humanus subsp. corporis</name>
    <name type="common">Body louse</name>
    <dbReference type="NCBI Taxonomy" id="121224"/>
    <lineage>
        <taxon>Eukaryota</taxon>
        <taxon>Metazoa</taxon>
        <taxon>Ecdysozoa</taxon>
        <taxon>Arthropoda</taxon>
        <taxon>Hexapoda</taxon>
        <taxon>Insecta</taxon>
        <taxon>Pterygota</taxon>
        <taxon>Neoptera</taxon>
        <taxon>Paraneoptera</taxon>
        <taxon>Psocodea</taxon>
        <taxon>Troctomorpha</taxon>
        <taxon>Phthiraptera</taxon>
        <taxon>Anoplura</taxon>
        <taxon>Pediculidae</taxon>
        <taxon>Pediculus</taxon>
    </lineage>
</organism>
<name>E0W3U5_PEDHC</name>
<reference evidence="2" key="2">
    <citation type="submission" date="2007-04" db="EMBL/GenBank/DDBJ databases">
        <title>The genome of the human body louse.</title>
        <authorList>
            <consortium name="The Human Body Louse Genome Consortium"/>
            <person name="Kirkness E."/>
            <person name="Walenz B."/>
            <person name="Hass B."/>
            <person name="Bruggner R."/>
            <person name="Strausberg R."/>
        </authorList>
    </citation>
    <scope>NUCLEOTIDE SEQUENCE</scope>
    <source>
        <strain evidence="2">USDA</strain>
    </source>
</reference>
<protein>
    <submittedName>
        <fullName evidence="2 3">Uncharacterized protein</fullName>
    </submittedName>
</protein>